<dbReference type="EMBL" id="JAEQMY010000159">
    <property type="protein sequence ID" value="MBL0408176.1"/>
    <property type="molecule type" value="Genomic_DNA"/>
</dbReference>
<evidence type="ECO:0000313" key="3">
    <source>
        <dbReference type="EMBL" id="MBL0408176.1"/>
    </source>
</evidence>
<dbReference type="PANTHER" id="PTHR13847:SF289">
    <property type="entry name" value="GLYCINE OXIDASE"/>
    <property type="match status" value="1"/>
</dbReference>
<dbReference type="Gene3D" id="3.50.50.60">
    <property type="entry name" value="FAD/NAD(P)-binding domain"/>
    <property type="match status" value="2"/>
</dbReference>
<organism evidence="3 4">
    <name type="scientific">Microvirga aerilata</name>
    <dbReference type="NCBI Taxonomy" id="670292"/>
    <lineage>
        <taxon>Bacteria</taxon>
        <taxon>Pseudomonadati</taxon>
        <taxon>Pseudomonadota</taxon>
        <taxon>Alphaproteobacteria</taxon>
        <taxon>Hyphomicrobiales</taxon>
        <taxon>Methylobacteriaceae</taxon>
        <taxon>Microvirga</taxon>
    </lineage>
</organism>
<dbReference type="PANTHER" id="PTHR13847">
    <property type="entry name" value="SARCOSINE DEHYDROGENASE-RELATED"/>
    <property type="match status" value="1"/>
</dbReference>
<proteinExistence type="predicted"/>
<reference evidence="3" key="1">
    <citation type="submission" date="2021-01" db="EMBL/GenBank/DDBJ databases">
        <title>Microvirga sp.</title>
        <authorList>
            <person name="Kim M.K."/>
        </authorList>
    </citation>
    <scope>NUCLEOTIDE SEQUENCE</scope>
    <source>
        <strain evidence="3">5420S-16</strain>
    </source>
</reference>
<dbReference type="InterPro" id="IPR006076">
    <property type="entry name" value="FAD-dep_OxRdtase"/>
</dbReference>
<dbReference type="Pfam" id="PF01266">
    <property type="entry name" value="DAO"/>
    <property type="match status" value="1"/>
</dbReference>
<comment type="caution">
    <text evidence="3">The sequence shown here is derived from an EMBL/GenBank/DDBJ whole genome shotgun (WGS) entry which is preliminary data.</text>
</comment>
<keyword evidence="4" id="KW-1185">Reference proteome</keyword>
<keyword evidence="1" id="KW-0560">Oxidoreductase</keyword>
<dbReference type="Proteomes" id="UP000605848">
    <property type="component" value="Unassembled WGS sequence"/>
</dbReference>
<evidence type="ECO:0000256" key="1">
    <source>
        <dbReference type="ARBA" id="ARBA00023002"/>
    </source>
</evidence>
<dbReference type="SUPFAM" id="SSF54373">
    <property type="entry name" value="FAD-linked reductases, C-terminal domain"/>
    <property type="match status" value="1"/>
</dbReference>
<dbReference type="InterPro" id="IPR036188">
    <property type="entry name" value="FAD/NAD-bd_sf"/>
</dbReference>
<name>A0A936ZE59_9HYPH</name>
<feature type="domain" description="FAD dependent oxidoreductase" evidence="2">
    <location>
        <begin position="2"/>
        <end position="393"/>
    </location>
</feature>
<sequence>MRVAIIGAGIVGLATAHAMLDRGHEVVLVEPGGKQGRPTDGNAGWIAHTDIMPLASPKAWRNLPRWLLDPLGPLTIRPGYLPQLAPWLARFILASSPHRIKASITAIRDINAEALPAWKGLLSSLNLDDHLRERGILSVWRRHSSFVQAQDILERQRSFGIPVDILTLDDLARLEPALRNAEAAVLYPDACHVSDPALLAADLMRIALERGATHVPEHALRLEPREGGVHVRTDGATAEIIADQVVVAAGVWSRSLAQQLGDRIPLDTERGYNATYAKGTFSLIRPIMFEGEGFVATPLDTGDRVGGAVEFAGLEAPPNHSRTDAMVQRLTGFLPHLQAETPAKRWMGFRPSIPDSLPVVGPAGKDERIVYAFGHGHYGLTQAAITSRLVADLLERKPVGIDLNPFLPQRF</sequence>
<dbReference type="AlphaFoldDB" id="A0A936ZE59"/>
<dbReference type="GO" id="GO:0005737">
    <property type="term" value="C:cytoplasm"/>
    <property type="evidence" value="ECO:0007669"/>
    <property type="project" value="TreeGrafter"/>
</dbReference>
<dbReference type="SUPFAM" id="SSF51905">
    <property type="entry name" value="FAD/NAD(P)-binding domain"/>
    <property type="match status" value="1"/>
</dbReference>
<evidence type="ECO:0000259" key="2">
    <source>
        <dbReference type="Pfam" id="PF01266"/>
    </source>
</evidence>
<dbReference type="RefSeq" id="WP_202065940.1">
    <property type="nucleotide sequence ID" value="NZ_JAEQMY010000159.1"/>
</dbReference>
<dbReference type="Gene3D" id="3.30.9.10">
    <property type="entry name" value="D-Amino Acid Oxidase, subunit A, domain 2"/>
    <property type="match status" value="1"/>
</dbReference>
<protein>
    <submittedName>
        <fullName evidence="3">FAD-binding oxidoreductase</fullName>
    </submittedName>
</protein>
<evidence type="ECO:0000313" key="4">
    <source>
        <dbReference type="Proteomes" id="UP000605848"/>
    </source>
</evidence>
<accession>A0A936ZE59</accession>
<dbReference type="GO" id="GO:0016491">
    <property type="term" value="F:oxidoreductase activity"/>
    <property type="evidence" value="ECO:0007669"/>
    <property type="project" value="UniProtKB-KW"/>
</dbReference>
<gene>
    <name evidence="3" type="ORF">JKG68_30280</name>
</gene>